<evidence type="ECO:0000313" key="1">
    <source>
        <dbReference type="EMBL" id="RKD22559.1"/>
    </source>
</evidence>
<reference evidence="1 2" key="1">
    <citation type="submission" date="2016-08" db="EMBL/GenBank/DDBJ databases">
        <title>Novel Firmicute Genomes.</title>
        <authorList>
            <person name="Poppleton D.I."/>
            <person name="Gribaldo S."/>
        </authorList>
    </citation>
    <scope>NUCLEOTIDE SEQUENCE [LARGE SCALE GENOMIC DNA]</scope>
    <source>
        <strain evidence="1 2">RAOx-1</strain>
    </source>
</reference>
<keyword evidence="2" id="KW-1185">Reference proteome</keyword>
<name>A0A419SFK1_9BACL</name>
<evidence type="ECO:0000313" key="2">
    <source>
        <dbReference type="Proteomes" id="UP000284219"/>
    </source>
</evidence>
<accession>A0A419SFK1</accession>
<comment type="caution">
    <text evidence="1">The sequence shown here is derived from an EMBL/GenBank/DDBJ whole genome shotgun (WGS) entry which is preliminary data.</text>
</comment>
<dbReference type="Proteomes" id="UP000284219">
    <property type="component" value="Unassembled WGS sequence"/>
</dbReference>
<dbReference type="EMBL" id="MCHY01000009">
    <property type="protein sequence ID" value="RKD22559.1"/>
    <property type="molecule type" value="Genomic_DNA"/>
</dbReference>
<protein>
    <recommendedName>
        <fullName evidence="3">Phage protein</fullName>
    </recommendedName>
</protein>
<dbReference type="AlphaFoldDB" id="A0A419SFK1"/>
<organism evidence="1 2">
    <name type="scientific">Ammoniphilus oxalaticus</name>
    <dbReference type="NCBI Taxonomy" id="66863"/>
    <lineage>
        <taxon>Bacteria</taxon>
        <taxon>Bacillati</taxon>
        <taxon>Bacillota</taxon>
        <taxon>Bacilli</taxon>
        <taxon>Bacillales</taxon>
        <taxon>Paenibacillaceae</taxon>
        <taxon>Aneurinibacillus group</taxon>
        <taxon>Ammoniphilus</taxon>
    </lineage>
</organism>
<proteinExistence type="predicted"/>
<dbReference type="OrthoDB" id="121684at2"/>
<evidence type="ECO:0008006" key="3">
    <source>
        <dbReference type="Google" id="ProtNLM"/>
    </source>
</evidence>
<gene>
    <name evidence="1" type="ORF">BEP19_09870</name>
</gene>
<sequence>MAKYRKKPVVVEAFRFCVDEMPLWFMNGIYDQKYYIKFGETYIRTLEGDMRVNKGDYIIKGIQGEFYPCKPDIFKATYEVVTDDE</sequence>